<proteinExistence type="predicted"/>
<keyword evidence="1" id="KW-0812">Transmembrane</keyword>
<dbReference type="Proteomes" id="UP000682005">
    <property type="component" value="Chromosome 1"/>
</dbReference>
<gene>
    <name evidence="2" type="ORF">ADJ77_06875</name>
    <name evidence="3" type="ORF">J5A51_06575</name>
</gene>
<evidence type="ECO:0000313" key="2">
    <source>
        <dbReference type="EMBL" id="AKU69498.1"/>
    </source>
</evidence>
<dbReference type="KEGG" id="pfus:ADJ77_06875"/>
<reference evidence="3 5" key="2">
    <citation type="submission" date="2021-03" db="EMBL/GenBank/DDBJ databases">
        <title>Human Oral Microbial Genomes.</title>
        <authorList>
            <person name="Johnston C.D."/>
            <person name="Chen T."/>
            <person name="Dewhirst F.E."/>
        </authorList>
    </citation>
    <scope>NUCLEOTIDE SEQUENCE [LARGE SCALE GENOMIC DNA]</scope>
    <source>
        <strain evidence="3 5">W1435</strain>
    </source>
</reference>
<feature type="transmembrane region" description="Helical" evidence="1">
    <location>
        <begin position="49"/>
        <end position="71"/>
    </location>
</feature>
<evidence type="ECO:0000313" key="5">
    <source>
        <dbReference type="Proteomes" id="UP000682005"/>
    </source>
</evidence>
<keyword evidence="1" id="KW-1133">Transmembrane helix</keyword>
<dbReference type="EMBL" id="CP072370">
    <property type="protein sequence ID" value="QUB87140.1"/>
    <property type="molecule type" value="Genomic_DNA"/>
</dbReference>
<keyword evidence="1" id="KW-0472">Membrane</keyword>
<sequence length="103" mass="11468">MRKPFLLKLLSAISPVLILAILGIMQGAWFDAEELTERTDAEVYQPTMVLYLLYYATSIILAVLSVLLLGCEYKKSSVLIYRIIYAGLLILNTAIILVCALSL</sequence>
<feature type="transmembrane region" description="Helical" evidence="1">
    <location>
        <begin position="83"/>
        <end position="102"/>
    </location>
</feature>
<evidence type="ECO:0000256" key="1">
    <source>
        <dbReference type="SAM" id="Phobius"/>
    </source>
</evidence>
<organism evidence="2 4">
    <name type="scientific">Prevotella fusca JCM 17724</name>
    <dbReference type="NCBI Taxonomy" id="1236517"/>
    <lineage>
        <taxon>Bacteria</taxon>
        <taxon>Pseudomonadati</taxon>
        <taxon>Bacteroidota</taxon>
        <taxon>Bacteroidia</taxon>
        <taxon>Bacteroidales</taxon>
        <taxon>Prevotellaceae</taxon>
        <taxon>Prevotella</taxon>
    </lineage>
</organism>
<evidence type="ECO:0000313" key="3">
    <source>
        <dbReference type="EMBL" id="QUB87140.1"/>
    </source>
</evidence>
<protein>
    <submittedName>
        <fullName evidence="2">Uncharacterized protein</fullName>
    </submittedName>
</protein>
<reference evidence="2 4" key="1">
    <citation type="submission" date="2015-07" db="EMBL/GenBank/DDBJ databases">
        <authorList>
            <person name="Noorani M."/>
        </authorList>
    </citation>
    <scope>NUCLEOTIDE SEQUENCE [LARGE SCALE GENOMIC DNA]</scope>
    <source>
        <strain evidence="2 4">W1435</strain>
    </source>
</reference>
<dbReference type="Proteomes" id="UP000060345">
    <property type="component" value="Chromosome 1"/>
</dbReference>
<name>A0A0K1NKW1_9BACT</name>
<dbReference type="RefSeq" id="WP_025078854.1">
    <property type="nucleotide sequence ID" value="NZ_BAKO01000028.1"/>
</dbReference>
<evidence type="ECO:0000313" key="4">
    <source>
        <dbReference type="Proteomes" id="UP000060345"/>
    </source>
</evidence>
<dbReference type="EMBL" id="CP012074">
    <property type="protein sequence ID" value="AKU69498.1"/>
    <property type="molecule type" value="Genomic_DNA"/>
</dbReference>
<accession>A0A0K1NKW1</accession>
<feature type="transmembrane region" description="Helical" evidence="1">
    <location>
        <begin position="7"/>
        <end position="29"/>
    </location>
</feature>
<dbReference type="OrthoDB" id="1082796at2"/>
<keyword evidence="5" id="KW-1185">Reference proteome</keyword>
<dbReference type="AlphaFoldDB" id="A0A0K1NKW1"/>